<reference evidence="8 9" key="1">
    <citation type="submission" date="2023-11" db="EMBL/GenBank/DDBJ databases">
        <title>Halocaridina rubra genome assembly.</title>
        <authorList>
            <person name="Smith C."/>
        </authorList>
    </citation>
    <scope>NUCLEOTIDE SEQUENCE [LARGE SCALE GENOMIC DNA]</scope>
    <source>
        <strain evidence="8">EP-1</strain>
        <tissue evidence="8">Whole</tissue>
    </source>
</reference>
<dbReference type="Proteomes" id="UP001381693">
    <property type="component" value="Unassembled WGS sequence"/>
</dbReference>
<dbReference type="AlphaFoldDB" id="A0AAN8X950"/>
<dbReference type="CDD" id="cd00033">
    <property type="entry name" value="CCP"/>
    <property type="match status" value="1"/>
</dbReference>
<dbReference type="PROSITE" id="PS50923">
    <property type="entry name" value="SUSHI"/>
    <property type="match status" value="1"/>
</dbReference>
<comment type="caution">
    <text evidence="6">Lacks conserved residue(s) required for the propagation of feature annotation.</text>
</comment>
<dbReference type="PANTHER" id="PTHR46393:SF7">
    <property type="entry name" value="COMPLEMENT C2"/>
    <property type="match status" value="1"/>
</dbReference>
<organism evidence="8 9">
    <name type="scientific">Halocaridina rubra</name>
    <name type="common">Hawaiian red shrimp</name>
    <dbReference type="NCBI Taxonomy" id="373956"/>
    <lineage>
        <taxon>Eukaryota</taxon>
        <taxon>Metazoa</taxon>
        <taxon>Ecdysozoa</taxon>
        <taxon>Arthropoda</taxon>
        <taxon>Crustacea</taxon>
        <taxon>Multicrustacea</taxon>
        <taxon>Malacostraca</taxon>
        <taxon>Eumalacostraca</taxon>
        <taxon>Eucarida</taxon>
        <taxon>Decapoda</taxon>
        <taxon>Pleocyemata</taxon>
        <taxon>Caridea</taxon>
        <taxon>Atyoidea</taxon>
        <taxon>Atyidae</taxon>
        <taxon>Halocaridina</taxon>
    </lineage>
</organism>
<name>A0AAN8X950_HALRR</name>
<keyword evidence="5" id="KW-0325">Glycoprotein</keyword>
<dbReference type="Pfam" id="PF00084">
    <property type="entry name" value="Sushi"/>
    <property type="match status" value="1"/>
</dbReference>
<protein>
    <recommendedName>
        <fullName evidence="7">Sushi domain-containing protein</fullName>
    </recommendedName>
</protein>
<keyword evidence="2" id="KW-0732">Signal</keyword>
<feature type="domain" description="Sushi" evidence="7">
    <location>
        <begin position="2"/>
        <end position="61"/>
    </location>
</feature>
<dbReference type="Gene3D" id="2.10.70.10">
    <property type="entry name" value="Complement Module, domain 1"/>
    <property type="match status" value="1"/>
</dbReference>
<accession>A0AAN8X950</accession>
<evidence type="ECO:0000313" key="9">
    <source>
        <dbReference type="Proteomes" id="UP001381693"/>
    </source>
</evidence>
<proteinExistence type="predicted"/>
<evidence type="ECO:0000256" key="3">
    <source>
        <dbReference type="ARBA" id="ARBA00022737"/>
    </source>
</evidence>
<keyword evidence="3" id="KW-0677">Repeat</keyword>
<keyword evidence="1 6" id="KW-0768">Sushi</keyword>
<dbReference type="SMART" id="SM00032">
    <property type="entry name" value="CCP"/>
    <property type="match status" value="1"/>
</dbReference>
<evidence type="ECO:0000313" key="8">
    <source>
        <dbReference type="EMBL" id="KAK7074284.1"/>
    </source>
</evidence>
<comment type="caution">
    <text evidence="8">The sequence shown here is derived from an EMBL/GenBank/DDBJ whole genome shotgun (WGS) entry which is preliminary data.</text>
</comment>
<feature type="disulfide bond" evidence="6">
    <location>
        <begin position="32"/>
        <end position="59"/>
    </location>
</feature>
<evidence type="ECO:0000256" key="1">
    <source>
        <dbReference type="ARBA" id="ARBA00022659"/>
    </source>
</evidence>
<dbReference type="InterPro" id="IPR035976">
    <property type="entry name" value="Sushi/SCR/CCP_sf"/>
</dbReference>
<sequence>LQACTYPGIIISGTMSSVKFYYPVYDNVTYNCSSDFVLHGQRTITCLEGGRWSGPVPSCLPKP</sequence>
<dbReference type="EMBL" id="JAXCGZ010011690">
    <property type="protein sequence ID" value="KAK7074284.1"/>
    <property type="molecule type" value="Genomic_DNA"/>
</dbReference>
<evidence type="ECO:0000259" key="7">
    <source>
        <dbReference type="PROSITE" id="PS50923"/>
    </source>
</evidence>
<evidence type="ECO:0000256" key="6">
    <source>
        <dbReference type="PROSITE-ProRule" id="PRU00302"/>
    </source>
</evidence>
<dbReference type="SUPFAM" id="SSF57535">
    <property type="entry name" value="Complement control module/SCR domain"/>
    <property type="match status" value="1"/>
</dbReference>
<gene>
    <name evidence="8" type="ORF">SK128_025925</name>
</gene>
<evidence type="ECO:0000256" key="5">
    <source>
        <dbReference type="ARBA" id="ARBA00023180"/>
    </source>
</evidence>
<keyword evidence="4 6" id="KW-1015">Disulfide bond</keyword>
<evidence type="ECO:0000256" key="2">
    <source>
        <dbReference type="ARBA" id="ARBA00022729"/>
    </source>
</evidence>
<dbReference type="InterPro" id="IPR000436">
    <property type="entry name" value="Sushi_SCR_CCP_dom"/>
</dbReference>
<feature type="non-terminal residue" evidence="8">
    <location>
        <position position="1"/>
    </location>
</feature>
<evidence type="ECO:0000256" key="4">
    <source>
        <dbReference type="ARBA" id="ARBA00023157"/>
    </source>
</evidence>
<dbReference type="PANTHER" id="PTHR46393">
    <property type="entry name" value="SUSHI DOMAIN-CONTAINING PROTEIN"/>
    <property type="match status" value="1"/>
</dbReference>
<keyword evidence="9" id="KW-1185">Reference proteome</keyword>